<keyword evidence="7" id="KW-0808">Transferase</keyword>
<organism evidence="7 8">
    <name type="scientific">Streptomonospora salina</name>
    <dbReference type="NCBI Taxonomy" id="104205"/>
    <lineage>
        <taxon>Bacteria</taxon>
        <taxon>Bacillati</taxon>
        <taxon>Actinomycetota</taxon>
        <taxon>Actinomycetes</taxon>
        <taxon>Streptosporangiales</taxon>
        <taxon>Nocardiopsidaceae</taxon>
        <taxon>Streptomonospora</taxon>
    </lineage>
</organism>
<comment type="caution">
    <text evidence="7">The sequence shown here is derived from an EMBL/GenBank/DDBJ whole genome shotgun (WGS) entry which is preliminary data.</text>
</comment>
<dbReference type="Pfam" id="PF01040">
    <property type="entry name" value="UbiA"/>
    <property type="match status" value="1"/>
</dbReference>
<keyword evidence="2 6" id="KW-0812">Transmembrane</keyword>
<evidence type="ECO:0000256" key="3">
    <source>
        <dbReference type="ARBA" id="ARBA00022989"/>
    </source>
</evidence>
<keyword evidence="3 6" id="KW-1133">Transmembrane helix</keyword>
<evidence type="ECO:0000256" key="1">
    <source>
        <dbReference type="ARBA" id="ARBA00004141"/>
    </source>
</evidence>
<feature type="transmembrane region" description="Helical" evidence="6">
    <location>
        <begin position="124"/>
        <end position="142"/>
    </location>
</feature>
<feature type="transmembrane region" description="Helical" evidence="6">
    <location>
        <begin position="272"/>
        <end position="294"/>
    </location>
</feature>
<dbReference type="GO" id="GO:0016020">
    <property type="term" value="C:membrane"/>
    <property type="evidence" value="ECO:0007669"/>
    <property type="project" value="UniProtKB-SubCell"/>
</dbReference>
<feature type="transmembrane region" description="Helical" evidence="6">
    <location>
        <begin position="61"/>
        <end position="82"/>
    </location>
</feature>
<feature type="region of interest" description="Disordered" evidence="5">
    <location>
        <begin position="1"/>
        <end position="21"/>
    </location>
</feature>
<evidence type="ECO:0000313" key="7">
    <source>
        <dbReference type="EMBL" id="MBB5999758.1"/>
    </source>
</evidence>
<dbReference type="AlphaFoldDB" id="A0A841EFV1"/>
<dbReference type="Proteomes" id="UP000578077">
    <property type="component" value="Unassembled WGS sequence"/>
</dbReference>
<feature type="transmembrane region" description="Helical" evidence="6">
    <location>
        <begin position="148"/>
        <end position="166"/>
    </location>
</feature>
<dbReference type="InterPro" id="IPR000537">
    <property type="entry name" value="UbiA_prenyltransferase"/>
</dbReference>
<dbReference type="RefSeq" id="WP_184636806.1">
    <property type="nucleotide sequence ID" value="NZ_BAABKT010000039.1"/>
</dbReference>
<evidence type="ECO:0000256" key="6">
    <source>
        <dbReference type="SAM" id="Phobius"/>
    </source>
</evidence>
<name>A0A841EFV1_9ACTN</name>
<dbReference type="EMBL" id="JACHLY010000001">
    <property type="protein sequence ID" value="MBB5999758.1"/>
    <property type="molecule type" value="Genomic_DNA"/>
</dbReference>
<reference evidence="7 8" key="1">
    <citation type="submission" date="2020-08" db="EMBL/GenBank/DDBJ databases">
        <title>Sequencing the genomes of 1000 actinobacteria strains.</title>
        <authorList>
            <person name="Klenk H.-P."/>
        </authorList>
    </citation>
    <scope>NUCLEOTIDE SEQUENCE [LARGE SCALE GENOMIC DNA]</scope>
    <source>
        <strain evidence="7 8">DSM 44593</strain>
    </source>
</reference>
<protein>
    <submittedName>
        <fullName evidence="7">1,4-dihydroxy-2-naphthoate octaprenyltransferase</fullName>
        <ecNumber evidence="7">2.5.1.-</ecNumber>
        <ecNumber evidence="7">2.5.1.74</ecNumber>
    </submittedName>
</protein>
<feature type="transmembrane region" description="Helical" evidence="6">
    <location>
        <begin position="306"/>
        <end position="326"/>
    </location>
</feature>
<feature type="transmembrane region" description="Helical" evidence="6">
    <location>
        <begin position="37"/>
        <end position="55"/>
    </location>
</feature>
<dbReference type="GO" id="GO:0046428">
    <property type="term" value="F:1,4-dihydroxy-2-naphthoate polyprenyltransferase activity"/>
    <property type="evidence" value="ECO:0007669"/>
    <property type="project" value="UniProtKB-EC"/>
</dbReference>
<evidence type="ECO:0000256" key="5">
    <source>
        <dbReference type="SAM" id="MobiDB-lite"/>
    </source>
</evidence>
<evidence type="ECO:0000256" key="2">
    <source>
        <dbReference type="ARBA" id="ARBA00022692"/>
    </source>
</evidence>
<evidence type="ECO:0000256" key="4">
    <source>
        <dbReference type="ARBA" id="ARBA00023136"/>
    </source>
</evidence>
<feature type="transmembrane region" description="Helical" evidence="6">
    <location>
        <begin position="244"/>
        <end position="266"/>
    </location>
</feature>
<evidence type="ECO:0000313" key="8">
    <source>
        <dbReference type="Proteomes" id="UP000578077"/>
    </source>
</evidence>
<proteinExistence type="predicted"/>
<dbReference type="EC" id="2.5.1.-" evidence="7"/>
<sequence>MAPDERTASTPPTAPHSPSPVGSGKLGAYARLAKLDIIDYYLGLLIAWSLLVPAARFEPGVLAALVLLLAGELCMVAAMTSFDDVTGLRDGSDAANYGPDAPRRKLVRKPLIAGTLTENQAIGFGRLAAVAAALLWAGAVVVAPHGPLWAIAAMALCLVCAVQYSSSLKLSYRGWQELFLVALGVGLLAGPYGLLSGTVGAFVLVQGVLFGLGPLLFGVYSNTNDIPGDARVHRRTVAVLASPRGNAAFVAAVSAAEAVLIAGTAALGVAPWWFAIALAPTMVLRAAQWTIGFVRGDILRARNLGITIHRVTVALLIAVNLLGPLMPGGRL</sequence>
<keyword evidence="8" id="KW-1185">Reference proteome</keyword>
<feature type="transmembrane region" description="Helical" evidence="6">
    <location>
        <begin position="178"/>
        <end position="195"/>
    </location>
</feature>
<accession>A0A841EFV1</accession>
<gene>
    <name evidence="7" type="ORF">HNR25_003509</name>
</gene>
<keyword evidence="4 6" id="KW-0472">Membrane</keyword>
<comment type="subcellular location">
    <subcellularLocation>
        <location evidence="1">Membrane</location>
        <topology evidence="1">Multi-pass membrane protein</topology>
    </subcellularLocation>
</comment>
<dbReference type="EC" id="2.5.1.74" evidence="7"/>
<feature type="transmembrane region" description="Helical" evidence="6">
    <location>
        <begin position="201"/>
        <end position="223"/>
    </location>
</feature>